<gene>
    <name evidence="1" type="ORF">C6Y53_08175</name>
</gene>
<name>A0A2S0MPK8_9RHOB</name>
<proteinExistence type="predicted"/>
<keyword evidence="2" id="KW-1185">Reference proteome</keyword>
<dbReference type="Pfam" id="PF05488">
    <property type="entry name" value="PAAR_motif"/>
    <property type="match status" value="1"/>
</dbReference>
<protein>
    <recommendedName>
        <fullName evidence="3">Type VI secretion protein</fullName>
    </recommendedName>
</protein>
<reference evidence="2" key="1">
    <citation type="submission" date="2018-03" db="EMBL/GenBank/DDBJ databases">
        <title>Genomic analysis of the strain SH-1 isolated from shrimp intestine.</title>
        <authorList>
            <person name="Kim Y.-S."/>
            <person name="Kim S.-E."/>
            <person name="Kim K.-H."/>
        </authorList>
    </citation>
    <scope>NUCLEOTIDE SEQUENCE [LARGE SCALE GENOMIC DNA]</scope>
    <source>
        <strain evidence="2">SH-1</strain>
    </source>
</reference>
<organism evidence="1 2">
    <name type="scientific">Pukyongiella litopenaei</name>
    <dbReference type="NCBI Taxonomy" id="2605946"/>
    <lineage>
        <taxon>Bacteria</taxon>
        <taxon>Pseudomonadati</taxon>
        <taxon>Pseudomonadota</taxon>
        <taxon>Alphaproteobacteria</taxon>
        <taxon>Rhodobacterales</taxon>
        <taxon>Paracoccaceae</taxon>
        <taxon>Pukyongiella</taxon>
    </lineage>
</organism>
<evidence type="ECO:0008006" key="3">
    <source>
        <dbReference type="Google" id="ProtNLM"/>
    </source>
</evidence>
<dbReference type="RefSeq" id="WP_106471999.1">
    <property type="nucleotide sequence ID" value="NZ_CP027665.1"/>
</dbReference>
<evidence type="ECO:0000313" key="1">
    <source>
        <dbReference type="EMBL" id="AVO37681.1"/>
    </source>
</evidence>
<dbReference type="AlphaFoldDB" id="A0A2S0MPK8"/>
<accession>A0A2S0MPK8</accession>
<dbReference type="EMBL" id="CP027665">
    <property type="protein sequence ID" value="AVO37681.1"/>
    <property type="molecule type" value="Genomic_DNA"/>
</dbReference>
<dbReference type="Proteomes" id="UP000237655">
    <property type="component" value="Chromosome"/>
</dbReference>
<dbReference type="InterPro" id="IPR008727">
    <property type="entry name" value="PAAR_motif"/>
</dbReference>
<dbReference type="Gene3D" id="2.60.200.60">
    <property type="match status" value="2"/>
</dbReference>
<sequence>MTRPQARVSDQVLCAMFSVTPAGVTVPGTSAIIPPCAPTVLVGNLPAARIGDLHPSGTGPHPNVSSSATVIIQNMPACRVGDSTACGGAITKGDFTVLTGG</sequence>
<evidence type="ECO:0000313" key="2">
    <source>
        <dbReference type="Proteomes" id="UP000237655"/>
    </source>
</evidence>
<dbReference type="KEGG" id="thas:C6Y53_08175"/>